<dbReference type="EC" id="2.4.2.57" evidence="3"/>
<evidence type="ECO:0000313" key="5">
    <source>
        <dbReference type="EMBL" id="MDF0591559.1"/>
    </source>
</evidence>
<evidence type="ECO:0000313" key="6">
    <source>
        <dbReference type="Proteomes" id="UP001220010"/>
    </source>
</evidence>
<feature type="domain" description="Pyrimidine nucleoside phosphorylase C-terminal" evidence="4">
    <location>
        <begin position="421"/>
        <end position="488"/>
    </location>
</feature>
<organism evidence="5 6">
    <name type="scientific">Candidatus Methanocrinis natronophilus</name>
    <dbReference type="NCBI Taxonomy" id="3033396"/>
    <lineage>
        <taxon>Archaea</taxon>
        <taxon>Methanobacteriati</taxon>
        <taxon>Methanobacteriota</taxon>
        <taxon>Stenosarchaea group</taxon>
        <taxon>Methanomicrobia</taxon>
        <taxon>Methanotrichales</taxon>
        <taxon>Methanotrichaceae</taxon>
        <taxon>Methanocrinis</taxon>
    </lineage>
</organism>
<name>A0ABT5XA17_9EURY</name>
<dbReference type="PANTHER" id="PTHR10515:SF0">
    <property type="entry name" value="THYMIDINE PHOSPHORYLASE"/>
    <property type="match status" value="1"/>
</dbReference>
<evidence type="ECO:0000259" key="4">
    <source>
        <dbReference type="SMART" id="SM00941"/>
    </source>
</evidence>
<dbReference type="NCBIfam" id="TIGR02645">
    <property type="entry name" value="ARCH_P_rylase"/>
    <property type="match status" value="1"/>
</dbReference>
<dbReference type="InterPro" id="IPR013466">
    <property type="entry name" value="Thymidine/AMP_Pase"/>
</dbReference>
<gene>
    <name evidence="5" type="ORF">P0O15_10345</name>
</gene>
<dbReference type="InterPro" id="IPR013102">
    <property type="entry name" value="PYNP_C"/>
</dbReference>
<dbReference type="InterPro" id="IPR017459">
    <property type="entry name" value="Glycosyl_Trfase_fam3_N_dom"/>
</dbReference>
<accession>A0ABT5XA17</accession>
<dbReference type="Pfam" id="PF07831">
    <property type="entry name" value="PYNP_C"/>
    <property type="match status" value="1"/>
</dbReference>
<dbReference type="InterPro" id="IPR035902">
    <property type="entry name" value="Nuc_phospho_transferase"/>
</dbReference>
<evidence type="ECO:0000256" key="2">
    <source>
        <dbReference type="ARBA" id="ARBA00022679"/>
    </source>
</evidence>
<dbReference type="Gene3D" id="3.40.1030.10">
    <property type="entry name" value="Nucleoside phosphorylase/phosphoribosyltransferase catalytic domain"/>
    <property type="match status" value="1"/>
</dbReference>
<sequence>MILKTIFLGLEAGGKSIVIMNGDDAERLGVLSLGRVAIRFNGEEKTAIVHKSSKLADPGTIGVCKRVWSDLGLSEGAEVVVEAASFPDSLYFIRNKLAGRKLGSDEMREIVEDTVAEKLSDVELSAFVTALHSFGLDLDEATYLSLAMIETGRTMKLDGGPIVDKHSIGGVPGDKTTLLVVPLVAAAGLLIPKSSSRAITSPAGTADRAEVLMPVTLDLDEMRGVVERTGGAVVWGGAVHLAPADDIFVKVEYPLSIDPLLLPSIMSKKRAVGADLLVVDIPTGRGAKVKTIGEADLLAKDFMEIGSRLGITVRCAVTYGEEPIGSAIGPALEAREALEALMNMGTAPDLVDKATAIAGMILEMAGRSDGKVLAEELLRSGRAVEKMREIIAAQGGDPDITPDDIVVGEERLTIESGRPGHVLWINNSSVAEVAKAAGCPKDRGAGILLHKKIGEVVGEGEPLFTIVAERTSNLRRAQERLEKARILAVGDRMEMLIHEVKERPVVKRSFNLDR</sequence>
<dbReference type="PANTHER" id="PTHR10515">
    <property type="entry name" value="THYMIDINE PHOSPHORYLASE"/>
    <property type="match status" value="1"/>
</dbReference>
<dbReference type="InterPro" id="IPR000053">
    <property type="entry name" value="Thymidine/pyrmidine_PPase"/>
</dbReference>
<dbReference type="NCBIfam" id="TIGR03327">
    <property type="entry name" value="AMP_phos"/>
    <property type="match status" value="1"/>
</dbReference>
<protein>
    <recommendedName>
        <fullName evidence="3">AMP phosphorylase</fullName>
        <ecNumber evidence="3">2.4.2.57</ecNumber>
    </recommendedName>
</protein>
<dbReference type="Pfam" id="PF00591">
    <property type="entry name" value="Glycos_transf_3"/>
    <property type="match status" value="1"/>
</dbReference>
<dbReference type="Pfam" id="PF02885">
    <property type="entry name" value="Glycos_trans_3N"/>
    <property type="match status" value="1"/>
</dbReference>
<dbReference type="RefSeq" id="WP_316967290.1">
    <property type="nucleotide sequence ID" value="NZ_JARFPK010000047.1"/>
</dbReference>
<dbReference type="InterPro" id="IPR017713">
    <property type="entry name" value="AMP_phosphorylase"/>
</dbReference>
<evidence type="ECO:0000256" key="3">
    <source>
        <dbReference type="NCBIfam" id="TIGR03327"/>
    </source>
</evidence>
<dbReference type="SUPFAM" id="SSF47648">
    <property type="entry name" value="Nucleoside phosphorylase/phosphoribosyltransferase N-terminal domain"/>
    <property type="match status" value="1"/>
</dbReference>
<keyword evidence="1 5" id="KW-0328">Glycosyltransferase</keyword>
<keyword evidence="2 5" id="KW-0808">Transferase</keyword>
<dbReference type="InterPro" id="IPR000312">
    <property type="entry name" value="Glycosyl_Trfase_fam3"/>
</dbReference>
<keyword evidence="6" id="KW-1185">Reference proteome</keyword>
<dbReference type="NCBIfam" id="NF003338">
    <property type="entry name" value="PRK04350.1"/>
    <property type="match status" value="1"/>
</dbReference>
<dbReference type="GO" id="GO:0016757">
    <property type="term" value="F:glycosyltransferase activity"/>
    <property type="evidence" value="ECO:0007669"/>
    <property type="project" value="UniProtKB-KW"/>
</dbReference>
<proteinExistence type="predicted"/>
<dbReference type="SUPFAM" id="SSF52418">
    <property type="entry name" value="Nucleoside phosphorylase/phosphoribosyltransferase catalytic domain"/>
    <property type="match status" value="1"/>
</dbReference>
<dbReference type="Gene3D" id="3.90.1170.30">
    <property type="entry name" value="Pyrimidine nucleoside phosphorylase-like, C-terminal domain"/>
    <property type="match status" value="1"/>
</dbReference>
<evidence type="ECO:0000256" key="1">
    <source>
        <dbReference type="ARBA" id="ARBA00022676"/>
    </source>
</evidence>
<dbReference type="Gene3D" id="2.40.40.20">
    <property type="match status" value="1"/>
</dbReference>
<dbReference type="SMART" id="SM00941">
    <property type="entry name" value="PYNP_C"/>
    <property type="match status" value="1"/>
</dbReference>
<dbReference type="Gene3D" id="1.20.970.50">
    <property type="match status" value="1"/>
</dbReference>
<dbReference type="Proteomes" id="UP001220010">
    <property type="component" value="Unassembled WGS sequence"/>
</dbReference>
<reference evidence="5 6" key="1">
    <citation type="submission" date="2023-03" db="EMBL/GenBank/DDBJ databases">
        <title>WGS of Methanotrichaceae archaeon Mx.</title>
        <authorList>
            <person name="Sorokin D.Y."/>
            <person name="Merkel A.Y."/>
        </authorList>
    </citation>
    <scope>NUCLEOTIDE SEQUENCE [LARGE SCALE GENOMIC DNA]</scope>
    <source>
        <strain evidence="5 6">Mx</strain>
    </source>
</reference>
<comment type="caution">
    <text evidence="5">The sequence shown here is derived from an EMBL/GenBank/DDBJ whole genome shotgun (WGS) entry which is preliminary data.</text>
</comment>
<dbReference type="InterPro" id="IPR036566">
    <property type="entry name" value="PYNP-like_C_sf"/>
</dbReference>
<dbReference type="InterPro" id="IPR036320">
    <property type="entry name" value="Glycosyl_Trfase_fam3_N_dom_sf"/>
</dbReference>
<dbReference type="SUPFAM" id="SSF54680">
    <property type="entry name" value="Pyrimidine nucleoside phosphorylase C-terminal domain"/>
    <property type="match status" value="1"/>
</dbReference>
<dbReference type="EMBL" id="JARFPK010000047">
    <property type="protein sequence ID" value="MDF0591559.1"/>
    <property type="molecule type" value="Genomic_DNA"/>
</dbReference>